<dbReference type="Proteomes" id="UP000228762">
    <property type="component" value="Unassembled WGS sequence"/>
</dbReference>
<keyword evidence="1" id="KW-0472">Membrane</keyword>
<protein>
    <submittedName>
        <fullName evidence="2">Uncharacterized protein</fullName>
    </submittedName>
</protein>
<gene>
    <name evidence="2" type="ORF">COW57_03490</name>
</gene>
<keyword evidence="1" id="KW-0812">Transmembrane</keyword>
<reference evidence="3" key="1">
    <citation type="submission" date="2017-09" db="EMBL/GenBank/DDBJ databases">
        <title>Depth-based differentiation of microbial function through sediment-hosted aquifers and enrichment of novel symbionts in the deep terrestrial subsurface.</title>
        <authorList>
            <person name="Probst A.J."/>
            <person name="Ladd B."/>
            <person name="Jarett J.K."/>
            <person name="Geller-Mcgrath D.E."/>
            <person name="Sieber C.M.K."/>
            <person name="Emerson J.B."/>
            <person name="Anantharaman K."/>
            <person name="Thomas B.C."/>
            <person name="Malmstrom R."/>
            <person name="Stieglmeier M."/>
            <person name="Klingl A."/>
            <person name="Woyke T."/>
            <person name="Ryan C.M."/>
            <person name="Banfield J.F."/>
        </authorList>
    </citation>
    <scope>NUCLEOTIDE SEQUENCE [LARGE SCALE GENOMIC DNA]</scope>
</reference>
<feature type="transmembrane region" description="Helical" evidence="1">
    <location>
        <begin position="40"/>
        <end position="61"/>
    </location>
</feature>
<evidence type="ECO:0000256" key="1">
    <source>
        <dbReference type="SAM" id="Phobius"/>
    </source>
</evidence>
<name>A0A2M7EJK9_9BACT</name>
<comment type="caution">
    <text evidence="2">The sequence shown here is derived from an EMBL/GenBank/DDBJ whole genome shotgun (WGS) entry which is preliminary data.</text>
</comment>
<keyword evidence="1" id="KW-1133">Transmembrane helix</keyword>
<dbReference type="AlphaFoldDB" id="A0A2M7EJK9"/>
<proteinExistence type="predicted"/>
<sequence length="126" mass="14175">MIEQKNESGEPKKDLEAYKALLEVDMQERKIKETQGYTQAYIVSLLFPPLGVYYFFKYLFFANGTNEDIKAGVISLVLTVVVIVLSVWAFAGLLQQLSPAGPSQSIDLLKKTVAPENAKELIKLYR</sequence>
<accession>A0A2M7EJK9</accession>
<organism evidence="2 3">
    <name type="scientific">Candidatus Roizmanbacteria bacterium CG17_big_fil_post_rev_8_21_14_2_50_39_7</name>
    <dbReference type="NCBI Taxonomy" id="1974858"/>
    <lineage>
        <taxon>Bacteria</taxon>
        <taxon>Candidatus Roizmaniibacteriota</taxon>
    </lineage>
</organism>
<feature type="transmembrane region" description="Helical" evidence="1">
    <location>
        <begin position="73"/>
        <end position="94"/>
    </location>
</feature>
<dbReference type="EMBL" id="PFEV01000162">
    <property type="protein sequence ID" value="PIV70761.1"/>
    <property type="molecule type" value="Genomic_DNA"/>
</dbReference>
<evidence type="ECO:0000313" key="3">
    <source>
        <dbReference type="Proteomes" id="UP000228762"/>
    </source>
</evidence>
<evidence type="ECO:0000313" key="2">
    <source>
        <dbReference type="EMBL" id="PIV70761.1"/>
    </source>
</evidence>